<dbReference type="PROSITE" id="PS51058">
    <property type="entry name" value="ZF_CXXC"/>
    <property type="match status" value="1"/>
</dbReference>
<feature type="compositionally biased region" description="Polar residues" evidence="8">
    <location>
        <begin position="851"/>
        <end position="895"/>
    </location>
</feature>
<feature type="compositionally biased region" description="Low complexity" evidence="8">
    <location>
        <begin position="419"/>
        <end position="452"/>
    </location>
</feature>
<dbReference type="PANTHER" id="PTHR13419:SF0">
    <property type="entry name" value="CXXC-TYPE DOMAIN-CONTAINING PROTEIN"/>
    <property type="match status" value="1"/>
</dbReference>
<comment type="caution">
    <text evidence="10">The sequence shown here is derived from an EMBL/GenBank/DDBJ whole genome shotgun (WGS) entry which is preliminary data.</text>
</comment>
<feature type="compositionally biased region" description="Polar residues" evidence="8">
    <location>
        <begin position="691"/>
        <end position="705"/>
    </location>
</feature>
<evidence type="ECO:0000256" key="1">
    <source>
        <dbReference type="ARBA" id="ARBA00004496"/>
    </source>
</evidence>
<dbReference type="GO" id="GO:0005634">
    <property type="term" value="C:nucleus"/>
    <property type="evidence" value="ECO:0007669"/>
    <property type="project" value="TreeGrafter"/>
</dbReference>
<feature type="compositionally biased region" description="Polar residues" evidence="8">
    <location>
        <begin position="573"/>
        <end position="587"/>
    </location>
</feature>
<keyword evidence="3" id="KW-0479">Metal-binding</keyword>
<feature type="compositionally biased region" description="Low complexity" evidence="8">
    <location>
        <begin position="797"/>
        <end position="815"/>
    </location>
</feature>
<dbReference type="InterPro" id="IPR040388">
    <property type="entry name" value="CXXC4/CXXC5"/>
</dbReference>
<feature type="compositionally biased region" description="Low complexity" evidence="8">
    <location>
        <begin position="1127"/>
        <end position="1136"/>
    </location>
</feature>
<dbReference type="OMA" id="NCESLDC"/>
<feature type="compositionally biased region" description="Gly residues" evidence="8">
    <location>
        <begin position="593"/>
        <end position="603"/>
    </location>
</feature>
<sequence>MTTPHIDPYDPHRVPPYPPPPPQTLNHMNGAPIIPGQNYTTHQPHYGKISTPFGNEYAMSNGPHYGNPPYGTNYPPPPPMSVPYPGKLDGNKHDGVSNIGDKGHDVPYKHWDTQPDGIVHDPQGGGGVAMPSRPSSAQEKHRATPDRRTPGRSPGLGDNNHAPHGAIMVNGPNGMQPMVSMPPGPYPGGHVYGQPPMYVMGGHPPPPPPPPYMPPNNQPTMPFNAVYSVEAKKMRMGEVDPMGSDLNRSGPPPQQQQQQQPPPPQASMENSFQVPSVNTSGPRTHPHPFNGTHQPQPSNPLGPPQHIAQQSPMRMAPPGPPQQMNEHWEPQSASMQNSNMMPNTPSLPSTPAASKSPPSDDKSTKKKRKRCGNCPGCLRKDNCGECGPCKSVRSHQICKMRKCDQLKTKKEKVRESKESSNGSNSRPPSGPSASTTPGPSVPSPVSVNSAPGYPSPSPGAECMSPRPLKRAKSSQFPNEYPKSPYGQMYDSNGHGYPQNYPQQGLPPPPSSASNGPHPPMHNQMSNGSGNYNGNNSPMPDNRRPQMPPGPMNTTQQDEPPIENSNRHKLMNNRLKTLIQSRQNQKEMGQNGASNGGNGGGGNNGPMLPQYSSMSPSSTPTPSVHPQSYSSHPYPQSLPQMHPPTTTTSSNAPTSPHPNSVQNNGNFSSQPNSNEASWSTTNNSQTLNTSNVPEKSPTTLQPTSGRKTPVFSVPTSTSTESNGPSNESTHNGPLYSSYYGNNQATESKTQMPNGTIVNGNMAAYSNPNGPNSNNNNNNNNGNTVNGTANFSHNSQTVSSNPNSSSNSSNSSEEYSNLHPPPPSTTSTSSQSHAPSLPPPPPPNQGQQSQSSTTENVSNSANTNGYAHSGSKVSQTSELSNLLKSNRPYQMNGTSASAAPISTSNGSISSPHSTSSNETSALTTNGHTTTANNNNNNSNNNNNNNDHFLVNTTTTMHHLSSLTTSMNTSTDITNTYNYQPNSQSYYASPSTNSGSFYSNSTLSVMDKKGDLDSHLSPATSSGQVVHGIEMVNTAPSAIHPSTSIVCGRNNSLMIDSSAELLYLDSSSSIHGSNESGLYTPTDTGLSTTAKLLSTSSALRSPIAMHSPHRLTPLGSMGSMNSPLIPQSPNTSTTSGSNNVLPPVSTFMFPSSIRSDDWWDKNDSMTSSSLVTAKLVSASTSALCDGDVDFYGLLNGTEYSLSHASTTAAL</sequence>
<evidence type="ECO:0000256" key="6">
    <source>
        <dbReference type="ARBA" id="ARBA00023125"/>
    </source>
</evidence>
<evidence type="ECO:0000256" key="8">
    <source>
        <dbReference type="SAM" id="MobiDB-lite"/>
    </source>
</evidence>
<keyword evidence="11" id="KW-1185">Reference proteome</keyword>
<dbReference type="InterPro" id="IPR002857">
    <property type="entry name" value="Znf_CXXC"/>
</dbReference>
<dbReference type="GO" id="GO:0005737">
    <property type="term" value="C:cytoplasm"/>
    <property type="evidence" value="ECO:0007669"/>
    <property type="project" value="UniProtKB-SubCell"/>
</dbReference>
<proteinExistence type="predicted"/>
<feature type="compositionally biased region" description="Polar residues" evidence="8">
    <location>
        <begin position="331"/>
        <end position="344"/>
    </location>
</feature>
<keyword evidence="5" id="KW-0862">Zinc</keyword>
<name>A0A9Q0M2J8_BLOTA</name>
<feature type="compositionally biased region" description="Low complexity" evidence="8">
    <location>
        <begin position="930"/>
        <end position="943"/>
    </location>
</feature>
<feature type="region of interest" description="Disordered" evidence="8">
    <location>
        <begin position="1104"/>
        <end position="1136"/>
    </location>
</feature>
<feature type="compositionally biased region" description="Basic and acidic residues" evidence="8">
    <location>
        <begin position="401"/>
        <end position="418"/>
    </location>
</feature>
<feature type="compositionally biased region" description="Polar residues" evidence="8">
    <location>
        <begin position="782"/>
        <end position="796"/>
    </location>
</feature>
<evidence type="ECO:0000259" key="9">
    <source>
        <dbReference type="PROSITE" id="PS51058"/>
    </source>
</evidence>
<evidence type="ECO:0000256" key="5">
    <source>
        <dbReference type="ARBA" id="ARBA00022833"/>
    </source>
</evidence>
<evidence type="ECO:0000313" key="10">
    <source>
        <dbReference type="EMBL" id="KAJ6216320.1"/>
    </source>
</evidence>
<feature type="compositionally biased region" description="Low complexity" evidence="8">
    <location>
        <begin position="604"/>
        <end position="659"/>
    </location>
</feature>
<evidence type="ECO:0000256" key="7">
    <source>
        <dbReference type="PROSITE-ProRule" id="PRU00509"/>
    </source>
</evidence>
<dbReference type="PANTHER" id="PTHR13419">
    <property type="entry name" value="ZINC FINGER-CONTAINING"/>
    <property type="match status" value="1"/>
</dbReference>
<evidence type="ECO:0000256" key="3">
    <source>
        <dbReference type="ARBA" id="ARBA00022723"/>
    </source>
</evidence>
<dbReference type="GO" id="GO:0008327">
    <property type="term" value="F:methyl-CpG binding"/>
    <property type="evidence" value="ECO:0007669"/>
    <property type="project" value="TreeGrafter"/>
</dbReference>
<feature type="compositionally biased region" description="Polar residues" evidence="8">
    <location>
        <begin position="737"/>
        <end position="757"/>
    </location>
</feature>
<dbReference type="AlphaFoldDB" id="A0A9Q0M2J8"/>
<accession>A0A9Q0M2J8</accession>
<dbReference type="Proteomes" id="UP001142055">
    <property type="component" value="Chromosome 3"/>
</dbReference>
<keyword evidence="6" id="KW-0238">DNA-binding</keyword>
<feature type="compositionally biased region" description="Polar residues" evidence="8">
    <location>
        <begin position="919"/>
        <end position="929"/>
    </location>
</feature>
<feature type="compositionally biased region" description="Polar residues" evidence="8">
    <location>
        <begin position="660"/>
        <end position="675"/>
    </location>
</feature>
<keyword evidence="4 7" id="KW-0863">Zinc-finger</keyword>
<feature type="compositionally biased region" description="Low complexity" evidence="8">
    <location>
        <begin position="898"/>
        <end position="918"/>
    </location>
</feature>
<dbReference type="EMBL" id="JAPWDV010000003">
    <property type="protein sequence ID" value="KAJ6216320.1"/>
    <property type="molecule type" value="Genomic_DNA"/>
</dbReference>
<keyword evidence="2" id="KW-0963">Cytoplasm</keyword>
<feature type="compositionally biased region" description="Low complexity" evidence="8">
    <location>
        <begin position="676"/>
        <end position="690"/>
    </location>
</feature>
<feature type="region of interest" description="Disordered" evidence="8">
    <location>
        <begin position="120"/>
        <end position="170"/>
    </location>
</feature>
<gene>
    <name evidence="10" type="ORF">RDWZM_007477</name>
</gene>
<feature type="compositionally biased region" description="Polar residues" evidence="8">
    <location>
        <begin position="267"/>
        <end position="282"/>
    </location>
</feature>
<feature type="compositionally biased region" description="Low complexity" evidence="8">
    <location>
        <begin position="823"/>
        <end position="833"/>
    </location>
</feature>
<feature type="compositionally biased region" description="Polar residues" evidence="8">
    <location>
        <begin position="721"/>
        <end position="730"/>
    </location>
</feature>
<protein>
    <recommendedName>
        <fullName evidence="9">CXXC-type domain-containing protein</fullName>
    </recommendedName>
</protein>
<feature type="compositionally biased region" description="Pro residues" evidence="8">
    <location>
        <begin position="250"/>
        <end position="265"/>
    </location>
</feature>
<feature type="compositionally biased region" description="Polar residues" evidence="8">
    <location>
        <begin position="1115"/>
        <end position="1126"/>
    </location>
</feature>
<evidence type="ECO:0000313" key="11">
    <source>
        <dbReference type="Proteomes" id="UP001142055"/>
    </source>
</evidence>
<dbReference type="GO" id="GO:0008270">
    <property type="term" value="F:zinc ion binding"/>
    <property type="evidence" value="ECO:0007669"/>
    <property type="project" value="UniProtKB-KW"/>
</dbReference>
<evidence type="ECO:0000256" key="2">
    <source>
        <dbReference type="ARBA" id="ARBA00022490"/>
    </source>
</evidence>
<feature type="domain" description="CXXC-type" evidence="9">
    <location>
        <begin position="364"/>
        <end position="404"/>
    </location>
</feature>
<feature type="compositionally biased region" description="Low complexity" evidence="8">
    <location>
        <begin position="707"/>
        <end position="720"/>
    </location>
</feature>
<feature type="region of interest" description="Disordered" evidence="8">
    <location>
        <begin position="1"/>
        <end position="31"/>
    </location>
</feature>
<reference evidence="10" key="1">
    <citation type="submission" date="2022-12" db="EMBL/GenBank/DDBJ databases">
        <title>Genome assemblies of Blomia tropicalis.</title>
        <authorList>
            <person name="Cui Y."/>
        </authorList>
    </citation>
    <scope>NUCLEOTIDE SEQUENCE</scope>
    <source>
        <tissue evidence="10">Adult mites</tissue>
    </source>
</reference>
<comment type="subcellular location">
    <subcellularLocation>
        <location evidence="1">Cytoplasm</location>
    </subcellularLocation>
</comment>
<feature type="compositionally biased region" description="Low complexity" evidence="8">
    <location>
        <begin position="764"/>
        <end position="781"/>
    </location>
</feature>
<feature type="compositionally biased region" description="Low complexity" evidence="8">
    <location>
        <begin position="525"/>
        <end position="536"/>
    </location>
</feature>
<evidence type="ECO:0000256" key="4">
    <source>
        <dbReference type="ARBA" id="ARBA00022771"/>
    </source>
</evidence>
<organism evidence="10 11">
    <name type="scientific">Blomia tropicalis</name>
    <name type="common">Mite</name>
    <dbReference type="NCBI Taxonomy" id="40697"/>
    <lineage>
        <taxon>Eukaryota</taxon>
        <taxon>Metazoa</taxon>
        <taxon>Ecdysozoa</taxon>
        <taxon>Arthropoda</taxon>
        <taxon>Chelicerata</taxon>
        <taxon>Arachnida</taxon>
        <taxon>Acari</taxon>
        <taxon>Acariformes</taxon>
        <taxon>Sarcoptiformes</taxon>
        <taxon>Astigmata</taxon>
        <taxon>Glycyphagoidea</taxon>
        <taxon>Echimyopodidae</taxon>
        <taxon>Blomia</taxon>
    </lineage>
</organism>
<feature type="compositionally biased region" description="Pro residues" evidence="8">
    <location>
        <begin position="14"/>
        <end position="23"/>
    </location>
</feature>
<feature type="region of interest" description="Disordered" evidence="8">
    <location>
        <begin position="232"/>
        <end position="947"/>
    </location>
</feature>
<feature type="compositionally biased region" description="Low complexity" evidence="8">
    <location>
        <begin position="346"/>
        <end position="357"/>
    </location>
</feature>
<feature type="compositionally biased region" description="Basic and acidic residues" evidence="8">
    <location>
        <begin position="138"/>
        <end position="149"/>
    </location>
</feature>